<evidence type="ECO:0000313" key="4">
    <source>
        <dbReference type="RefSeq" id="XP_008809419.2"/>
    </source>
</evidence>
<dbReference type="InterPro" id="IPR036047">
    <property type="entry name" value="F-box-like_dom_sf"/>
</dbReference>
<dbReference type="SUPFAM" id="SSF52047">
    <property type="entry name" value="RNI-like"/>
    <property type="match status" value="1"/>
</dbReference>
<dbReference type="PROSITE" id="PS50181">
    <property type="entry name" value="FBOX"/>
    <property type="match status" value="1"/>
</dbReference>
<protein>
    <submittedName>
        <fullName evidence="4">F-box protein SKIP28</fullName>
    </submittedName>
</protein>
<dbReference type="AlphaFoldDB" id="A0A8B7CYW2"/>
<gene>
    <name evidence="4" type="primary">LOC103721133</name>
</gene>
<dbReference type="RefSeq" id="XP_008809419.2">
    <property type="nucleotide sequence ID" value="XM_008811197.4"/>
</dbReference>
<dbReference type="KEGG" id="pda:103721133"/>
<dbReference type="InterPro" id="IPR032675">
    <property type="entry name" value="LRR_dom_sf"/>
</dbReference>
<dbReference type="Gene3D" id="1.20.1280.50">
    <property type="match status" value="1"/>
</dbReference>
<dbReference type="Proteomes" id="UP000228380">
    <property type="component" value="Chromosome 8"/>
</dbReference>
<dbReference type="InterPro" id="IPR050648">
    <property type="entry name" value="F-box_LRR-repeat"/>
</dbReference>
<feature type="domain" description="F-box" evidence="2">
    <location>
        <begin position="39"/>
        <end position="79"/>
    </location>
</feature>
<dbReference type="OrthoDB" id="10044893at2759"/>
<reference evidence="3" key="1">
    <citation type="journal article" date="2019" name="Nat. Commun.">
        <title>Genome-wide association mapping of date palm fruit traits.</title>
        <authorList>
            <person name="Hazzouri K.M."/>
            <person name="Gros-Balthazard M."/>
            <person name="Flowers J.M."/>
            <person name="Copetti D."/>
            <person name="Lemansour A."/>
            <person name="Lebrun M."/>
            <person name="Masmoudi K."/>
            <person name="Ferrand S."/>
            <person name="Dhar M.I."/>
            <person name="Fresquez Z.A."/>
            <person name="Rosas U."/>
            <person name="Zhang J."/>
            <person name="Talag J."/>
            <person name="Lee S."/>
            <person name="Kudrna D."/>
            <person name="Powell R.F."/>
            <person name="Leitch I.J."/>
            <person name="Krueger R.R."/>
            <person name="Wing R.A."/>
            <person name="Amiri K.M.A."/>
            <person name="Purugganan M.D."/>
        </authorList>
    </citation>
    <scope>NUCLEOTIDE SEQUENCE [LARGE SCALE GENOMIC DNA]</scope>
    <source>
        <strain evidence="3">cv. Khalas</strain>
    </source>
</reference>
<accession>A0A8B7CYW2</accession>
<dbReference type="InterPro" id="IPR017900">
    <property type="entry name" value="4Fe4S_Fe_S_CS"/>
</dbReference>
<dbReference type="PANTHER" id="PTHR13382:SF16">
    <property type="entry name" value="F-BOX PROTEIN SKIP28"/>
    <property type="match status" value="1"/>
</dbReference>
<feature type="region of interest" description="Disordered" evidence="1">
    <location>
        <begin position="1"/>
        <end position="34"/>
    </location>
</feature>
<name>A0A8B7CYW2_PHODC</name>
<dbReference type="InterPro" id="IPR001810">
    <property type="entry name" value="F-box_dom"/>
</dbReference>
<dbReference type="PANTHER" id="PTHR13382">
    <property type="entry name" value="MITOCHONDRIAL ATP SYNTHASE COUPLING FACTOR B"/>
    <property type="match status" value="1"/>
</dbReference>
<reference evidence="4" key="2">
    <citation type="submission" date="2025-08" db="UniProtKB">
        <authorList>
            <consortium name="RefSeq"/>
        </authorList>
    </citation>
    <scope>IDENTIFICATION</scope>
    <source>
        <tissue evidence="4">Young leaves</tissue>
    </source>
</reference>
<evidence type="ECO:0000259" key="2">
    <source>
        <dbReference type="PROSITE" id="PS50181"/>
    </source>
</evidence>
<dbReference type="Pfam" id="PF12937">
    <property type="entry name" value="F-box-like"/>
    <property type="match status" value="1"/>
</dbReference>
<dbReference type="Gene3D" id="3.80.10.10">
    <property type="entry name" value="Ribonuclease Inhibitor"/>
    <property type="match status" value="1"/>
</dbReference>
<feature type="compositionally biased region" description="Polar residues" evidence="1">
    <location>
        <begin position="1"/>
        <end position="10"/>
    </location>
</feature>
<evidence type="ECO:0000256" key="1">
    <source>
        <dbReference type="SAM" id="MobiDB-lite"/>
    </source>
</evidence>
<evidence type="ECO:0000313" key="3">
    <source>
        <dbReference type="Proteomes" id="UP000228380"/>
    </source>
</evidence>
<sequence length="337" mass="37550">MEHSLPTNANPDAPFPSSTPSSSTGSPSGDAAGADQTGPHGALFLVLGYLRLPELLAFQRVCRLFRDVIDGDSLLWQHIAVEPPLSGKLTDDALLKVTAKAEGKLKSLALLDCWKITDAGLLQVADRNPGVTKLYVPGCVYLSVDGVMKVVKRLFERGGNLKHLQLRGICNITKEHLDVLNSLLCKNNPRQISQPSFYSYWRIVSFNSDDGRPVDVDMCPKCKNVNLVFDCTRENCRMMKSRWRECRGCFFCIARCEECGGCIDFEESGEKAICLHLLCLQCWLRRPKCNMCNLPYCKWHANLFGSSSMSAGFICDQCRELESSSYHSASSNWETFA</sequence>
<feature type="compositionally biased region" description="Low complexity" evidence="1">
    <location>
        <begin position="11"/>
        <end position="34"/>
    </location>
</feature>
<organism evidence="3 4">
    <name type="scientific">Phoenix dactylifera</name>
    <name type="common">Date palm</name>
    <dbReference type="NCBI Taxonomy" id="42345"/>
    <lineage>
        <taxon>Eukaryota</taxon>
        <taxon>Viridiplantae</taxon>
        <taxon>Streptophyta</taxon>
        <taxon>Embryophyta</taxon>
        <taxon>Tracheophyta</taxon>
        <taxon>Spermatophyta</taxon>
        <taxon>Magnoliopsida</taxon>
        <taxon>Liliopsida</taxon>
        <taxon>Arecaceae</taxon>
        <taxon>Coryphoideae</taxon>
        <taxon>Phoeniceae</taxon>
        <taxon>Phoenix</taxon>
    </lineage>
</organism>
<keyword evidence="3" id="KW-1185">Reference proteome</keyword>
<dbReference type="GeneID" id="103721133"/>
<dbReference type="GO" id="GO:0005737">
    <property type="term" value="C:cytoplasm"/>
    <property type="evidence" value="ECO:0007669"/>
    <property type="project" value="TreeGrafter"/>
</dbReference>
<dbReference type="PROSITE" id="PS00198">
    <property type="entry name" value="4FE4S_FER_1"/>
    <property type="match status" value="1"/>
</dbReference>
<proteinExistence type="predicted"/>
<dbReference type="SUPFAM" id="SSF81383">
    <property type="entry name" value="F-box domain"/>
    <property type="match status" value="1"/>
</dbReference>